<comment type="caution">
    <text evidence="6">The sequence shown here is derived from an EMBL/GenBank/DDBJ whole genome shotgun (WGS) entry which is preliminary data.</text>
</comment>
<reference evidence="6 7" key="1">
    <citation type="submission" date="2023-08" db="EMBL/GenBank/DDBJ databases">
        <title>Functional and genomic diversity of the sorghum phyllosphere microbiome.</title>
        <authorList>
            <person name="Shade A."/>
        </authorList>
    </citation>
    <scope>NUCLEOTIDE SEQUENCE [LARGE SCALE GENOMIC DNA]</scope>
    <source>
        <strain evidence="6 7">SORGH_AS_0919</strain>
    </source>
</reference>
<evidence type="ECO:0000256" key="4">
    <source>
        <dbReference type="ARBA" id="ARBA00023163"/>
    </source>
</evidence>
<dbReference type="SUPFAM" id="SSF47413">
    <property type="entry name" value="lambda repressor-like DNA-binding domains"/>
    <property type="match status" value="1"/>
</dbReference>
<evidence type="ECO:0000256" key="1">
    <source>
        <dbReference type="ARBA" id="ARBA00022491"/>
    </source>
</evidence>
<dbReference type="RefSeq" id="WP_309667359.1">
    <property type="nucleotide sequence ID" value="NZ_JAVIZA010000001.1"/>
</dbReference>
<feature type="domain" description="HTH lacI-type" evidence="5">
    <location>
        <begin position="11"/>
        <end position="66"/>
    </location>
</feature>
<protein>
    <submittedName>
        <fullName evidence="6">DNA-binding LacI/PurR family transcriptional regulator</fullName>
    </submittedName>
</protein>
<sequence length="348" mass="38082">MTTPAARPRSIRQSDVARLAGVSQSAVSRVISGDAARIPDETRRRIHEAIAELGYVPNPVARNLRGSRTQLLGVHTFEPLFPNAREGFYVEFLLGIEQRAEETGHDLVLFSSTGDGAGGRRIYRDETNRLRIADGSVLLGVSPDRDELAKLWREGYPFIHIGRRDVPGADIPCIIPDYRAAASEIVGRLHELGHRDLVYLRDSIDVEPYEDRRAGYAEAVTRLGIADASPGYREGRAGVPDEVVDALADGLCTAAVVESERVAAELRTRLTERGVDIPGDVSVAVLEDTSAGDVRWDDLRIPRQEIGRIAVDRLIEMVDDPDAARESTFVACEVVAGATVARVKEERG</sequence>
<dbReference type="PROSITE" id="PS50932">
    <property type="entry name" value="HTH_LACI_2"/>
    <property type="match status" value="1"/>
</dbReference>
<dbReference type="InterPro" id="IPR000843">
    <property type="entry name" value="HTH_LacI"/>
</dbReference>
<dbReference type="InterPro" id="IPR046335">
    <property type="entry name" value="LacI/GalR-like_sensor"/>
</dbReference>
<keyword evidence="3 6" id="KW-0238">DNA-binding</keyword>
<dbReference type="InterPro" id="IPR010982">
    <property type="entry name" value="Lambda_DNA-bd_dom_sf"/>
</dbReference>
<dbReference type="SMART" id="SM00354">
    <property type="entry name" value="HTH_LACI"/>
    <property type="match status" value="1"/>
</dbReference>
<organism evidence="6 7">
    <name type="scientific">Microbacterium paludicola</name>
    <dbReference type="NCBI Taxonomy" id="300019"/>
    <lineage>
        <taxon>Bacteria</taxon>
        <taxon>Bacillati</taxon>
        <taxon>Actinomycetota</taxon>
        <taxon>Actinomycetes</taxon>
        <taxon>Micrococcales</taxon>
        <taxon>Microbacteriaceae</taxon>
        <taxon>Microbacterium</taxon>
    </lineage>
</organism>
<keyword evidence="1" id="KW-0678">Repressor</keyword>
<dbReference type="Pfam" id="PF13377">
    <property type="entry name" value="Peripla_BP_3"/>
    <property type="match status" value="1"/>
</dbReference>
<dbReference type="Proteomes" id="UP001260188">
    <property type="component" value="Unassembled WGS sequence"/>
</dbReference>
<gene>
    <name evidence="6" type="ORF">QE367_002670</name>
</gene>
<dbReference type="CDD" id="cd06267">
    <property type="entry name" value="PBP1_LacI_sugar_binding-like"/>
    <property type="match status" value="1"/>
</dbReference>
<dbReference type="EMBL" id="JAVIZA010000001">
    <property type="protein sequence ID" value="MDR6168466.1"/>
    <property type="molecule type" value="Genomic_DNA"/>
</dbReference>
<dbReference type="GO" id="GO:0003677">
    <property type="term" value="F:DNA binding"/>
    <property type="evidence" value="ECO:0007669"/>
    <property type="project" value="UniProtKB-KW"/>
</dbReference>
<evidence type="ECO:0000259" key="5">
    <source>
        <dbReference type="PROSITE" id="PS50932"/>
    </source>
</evidence>
<accession>A0ABU1I4A3</accession>
<proteinExistence type="predicted"/>
<name>A0ABU1I4A3_9MICO</name>
<dbReference type="SUPFAM" id="SSF53822">
    <property type="entry name" value="Periplasmic binding protein-like I"/>
    <property type="match status" value="1"/>
</dbReference>
<dbReference type="Gene3D" id="1.10.260.40">
    <property type="entry name" value="lambda repressor-like DNA-binding domains"/>
    <property type="match status" value="1"/>
</dbReference>
<keyword evidence="7" id="KW-1185">Reference proteome</keyword>
<evidence type="ECO:0000256" key="2">
    <source>
        <dbReference type="ARBA" id="ARBA00023015"/>
    </source>
</evidence>
<dbReference type="PANTHER" id="PTHR30146:SF148">
    <property type="entry name" value="HTH-TYPE TRANSCRIPTIONAL REPRESSOR PURR-RELATED"/>
    <property type="match status" value="1"/>
</dbReference>
<evidence type="ECO:0000313" key="7">
    <source>
        <dbReference type="Proteomes" id="UP001260188"/>
    </source>
</evidence>
<evidence type="ECO:0000313" key="6">
    <source>
        <dbReference type="EMBL" id="MDR6168466.1"/>
    </source>
</evidence>
<dbReference type="CDD" id="cd01392">
    <property type="entry name" value="HTH_LacI"/>
    <property type="match status" value="1"/>
</dbReference>
<keyword evidence="2" id="KW-0805">Transcription regulation</keyword>
<dbReference type="InterPro" id="IPR028082">
    <property type="entry name" value="Peripla_BP_I"/>
</dbReference>
<dbReference type="Gene3D" id="3.40.50.2300">
    <property type="match status" value="2"/>
</dbReference>
<keyword evidence="4" id="KW-0804">Transcription</keyword>
<dbReference type="Pfam" id="PF00356">
    <property type="entry name" value="LacI"/>
    <property type="match status" value="1"/>
</dbReference>
<dbReference type="PANTHER" id="PTHR30146">
    <property type="entry name" value="LACI-RELATED TRANSCRIPTIONAL REPRESSOR"/>
    <property type="match status" value="1"/>
</dbReference>
<evidence type="ECO:0000256" key="3">
    <source>
        <dbReference type="ARBA" id="ARBA00023125"/>
    </source>
</evidence>